<feature type="region of interest" description="Disordered" evidence="1">
    <location>
        <begin position="612"/>
        <end position="631"/>
    </location>
</feature>
<evidence type="ECO:0000256" key="1">
    <source>
        <dbReference type="SAM" id="MobiDB-lite"/>
    </source>
</evidence>
<sequence>MSKVLKVVAVVASIGAAIVTAGASLGISAALLSGIGVAASIGATLLAPKPKAPQNSPESFERLRASIDPRTPRKTWIGNTAGATDIRDEEFTDSQAYFHRFIVVASHKVQSIDEIWFDDKIAWSAVGGVQGEFVGYLTVATRTEGSAANAINISARMGSTRRYTGLAYVHLRYKLTGNSKKTDSPFAQSITTRITIRGKGVALYDPRMDSTVAGGSGSQRADDQTTWVWDNDACRNPALALLFYLLGYDINGKLAVGKGIPPNRIDLESFAIAANLCDELVTKEGGGTEPRYRVDGVWSEGDGPTTVMDMLKASMNADLDDVDGKLRLTIFHDDLATPVADFTENDVLGGFEWNPSADLDNSFNIVRGVFTDPSNTSLYQAIDYPQLETDSPDGIDRIETFNLPMVQSASQAQRLAQLRLQRQLFGGTFSAEFQATAWKVQKNSIIRLTFAPRGFVNKLFRVADMEIRQDGVVPLVLREEDLAIYGPPTLAHPIDPIASTPYDPALNPIIQSFQTAAKTVVTRSIAYPVSSDDDSVDIVAFDGVLNDGQSVSFPIGSVTGLTSGEVYAVIYSLTSGTYSAVLSPATAALGNDTNVFLGWSTTSTGGVYPTPTTPPGGWGGGGGTWEAPPNA</sequence>
<dbReference type="Proteomes" id="UP000431922">
    <property type="component" value="Unassembled WGS sequence"/>
</dbReference>
<dbReference type="RefSeq" id="WP_160754650.1">
    <property type="nucleotide sequence ID" value="NZ_WTYL01000001.1"/>
</dbReference>
<name>A0A845AYI5_9SPHN</name>
<evidence type="ECO:0008006" key="4">
    <source>
        <dbReference type="Google" id="ProtNLM"/>
    </source>
</evidence>
<dbReference type="OrthoDB" id="7172230at2"/>
<proteinExistence type="predicted"/>
<evidence type="ECO:0000313" key="2">
    <source>
        <dbReference type="EMBL" id="MXP42996.1"/>
    </source>
</evidence>
<comment type="caution">
    <text evidence="2">The sequence shown here is derived from an EMBL/GenBank/DDBJ whole genome shotgun (WGS) entry which is preliminary data.</text>
</comment>
<evidence type="ECO:0000313" key="3">
    <source>
        <dbReference type="Proteomes" id="UP000431922"/>
    </source>
</evidence>
<reference evidence="2 3" key="1">
    <citation type="submission" date="2019-12" db="EMBL/GenBank/DDBJ databases">
        <title>Genomic-based taxomic classification of the family Erythrobacteraceae.</title>
        <authorList>
            <person name="Xu L."/>
        </authorList>
    </citation>
    <scope>NUCLEOTIDE SEQUENCE [LARGE SCALE GENOMIC DNA]</scope>
    <source>
        <strain evidence="2 3">KCTC 42453</strain>
    </source>
</reference>
<accession>A0A845AYI5</accession>
<protein>
    <recommendedName>
        <fullName evidence="4">Tip attachment protein J domain-containing protein</fullName>
    </recommendedName>
</protein>
<organism evidence="2 3">
    <name type="scientific">Allopontixanthobacter sediminis</name>
    <dbReference type="NCBI Taxonomy" id="1689985"/>
    <lineage>
        <taxon>Bacteria</taxon>
        <taxon>Pseudomonadati</taxon>
        <taxon>Pseudomonadota</taxon>
        <taxon>Alphaproteobacteria</taxon>
        <taxon>Sphingomonadales</taxon>
        <taxon>Erythrobacteraceae</taxon>
        <taxon>Allopontixanthobacter</taxon>
    </lineage>
</organism>
<dbReference type="EMBL" id="WTYL01000001">
    <property type="protein sequence ID" value="MXP42996.1"/>
    <property type="molecule type" value="Genomic_DNA"/>
</dbReference>
<gene>
    <name evidence="2" type="ORF">GRI65_00835</name>
</gene>
<keyword evidence="3" id="KW-1185">Reference proteome</keyword>
<dbReference type="AlphaFoldDB" id="A0A845AYI5"/>